<reference evidence="6 7" key="1">
    <citation type="submission" date="2017-03" db="EMBL/GenBank/DDBJ databases">
        <title>Genomes of endolithic fungi from Antarctica.</title>
        <authorList>
            <person name="Coleine C."/>
            <person name="Masonjones S."/>
            <person name="Stajich J.E."/>
        </authorList>
    </citation>
    <scope>NUCLEOTIDE SEQUENCE [LARGE SCALE GENOMIC DNA]</scope>
    <source>
        <strain evidence="6 7">CCFEE 6315</strain>
    </source>
</reference>
<protein>
    <submittedName>
        <fullName evidence="6">Uncharacterized protein</fullName>
    </submittedName>
</protein>
<feature type="compositionally biased region" description="Polar residues" evidence="1">
    <location>
        <begin position="391"/>
        <end position="410"/>
    </location>
</feature>
<feature type="compositionally biased region" description="Polar residues" evidence="1">
    <location>
        <begin position="483"/>
        <end position="508"/>
    </location>
</feature>
<accession>A0A4U0TTY5</accession>
<feature type="compositionally biased region" description="Polar residues" evidence="1">
    <location>
        <begin position="444"/>
        <end position="463"/>
    </location>
</feature>
<comment type="caution">
    <text evidence="6">The sequence shown here is derived from an EMBL/GenBank/DDBJ whole genome shotgun (WGS) entry which is preliminary data.</text>
</comment>
<organism evidence="6 7">
    <name type="scientific">Salinomyces thailandicus</name>
    <dbReference type="NCBI Taxonomy" id="706561"/>
    <lineage>
        <taxon>Eukaryota</taxon>
        <taxon>Fungi</taxon>
        <taxon>Dikarya</taxon>
        <taxon>Ascomycota</taxon>
        <taxon>Pezizomycotina</taxon>
        <taxon>Dothideomycetes</taxon>
        <taxon>Dothideomycetidae</taxon>
        <taxon>Mycosphaerellales</taxon>
        <taxon>Teratosphaeriaceae</taxon>
        <taxon>Salinomyces</taxon>
    </lineage>
</organism>
<dbReference type="Pfam" id="PF24586">
    <property type="entry name" value="DUF7611"/>
    <property type="match status" value="1"/>
</dbReference>
<feature type="compositionally biased region" description="Basic and acidic residues" evidence="1">
    <location>
        <begin position="255"/>
        <end position="266"/>
    </location>
</feature>
<feature type="compositionally biased region" description="Polar residues" evidence="1">
    <location>
        <begin position="324"/>
        <end position="333"/>
    </location>
</feature>
<dbReference type="InterPro" id="IPR056033">
    <property type="entry name" value="DUF7614"/>
</dbReference>
<evidence type="ECO:0000259" key="2">
    <source>
        <dbReference type="Pfam" id="PF24586"/>
    </source>
</evidence>
<evidence type="ECO:0000259" key="3">
    <source>
        <dbReference type="Pfam" id="PF24587"/>
    </source>
</evidence>
<dbReference type="Pfam" id="PF24589">
    <property type="entry name" value="DUF7614"/>
    <property type="match status" value="1"/>
</dbReference>
<dbReference type="InterPro" id="IPR056032">
    <property type="entry name" value="DUF7613"/>
</dbReference>
<evidence type="ECO:0000259" key="4">
    <source>
        <dbReference type="Pfam" id="PF24588"/>
    </source>
</evidence>
<feature type="domain" description="DUF7614" evidence="5">
    <location>
        <begin position="1302"/>
        <end position="1439"/>
    </location>
</feature>
<dbReference type="InterPro" id="IPR056031">
    <property type="entry name" value="DUF7612"/>
</dbReference>
<feature type="region of interest" description="Disordered" evidence="1">
    <location>
        <begin position="311"/>
        <end position="685"/>
    </location>
</feature>
<feature type="compositionally biased region" description="Low complexity" evidence="1">
    <location>
        <begin position="555"/>
        <end position="569"/>
    </location>
</feature>
<evidence type="ECO:0000313" key="7">
    <source>
        <dbReference type="Proteomes" id="UP000308549"/>
    </source>
</evidence>
<evidence type="ECO:0000313" key="6">
    <source>
        <dbReference type="EMBL" id="TKA25412.1"/>
    </source>
</evidence>
<dbReference type="InterPro" id="IPR056030">
    <property type="entry name" value="DUF7611"/>
</dbReference>
<keyword evidence="7" id="KW-1185">Reference proteome</keyword>
<feature type="domain" description="DUF7613" evidence="4">
    <location>
        <begin position="1138"/>
        <end position="1296"/>
    </location>
</feature>
<feature type="compositionally biased region" description="Basic and acidic residues" evidence="1">
    <location>
        <begin position="428"/>
        <end position="440"/>
    </location>
</feature>
<name>A0A4U0TTY5_9PEZI</name>
<gene>
    <name evidence="6" type="ORF">B0A50_06279</name>
</gene>
<feature type="region of interest" description="Disordered" evidence="1">
    <location>
        <begin position="19"/>
        <end position="41"/>
    </location>
</feature>
<dbReference type="OrthoDB" id="4356615at2759"/>
<sequence length="1454" mass="160900">MTDDGEARSKKWRGKWAKVLEKKDSISQPNPNKHDNNVASGFDHNVVDFLKPSTEKSAERPKLNVAVAQRWPGVQEVRKASDNATPAGGYFVYRHPRSRGGLSVAFAKTTPEIIGEGGDESEEPVAEIWSRKMALQRSVADRRARSIDDGALRAGKTQSVPIAAPTRQAPAPHLSGEVLSLKISRTDQSSHDDVSPPMQRKAASPLLREPSPPSPPKLRLSRTPTGFTSQDELSPISPGLQVPTPIVRSPVEPGMTERRPQQRFDSAKGGMLSASPSDLMPPAVRRQRDMQASEGMVLRRASALYMNDEHDRSTSIDVGGGFQPSPQFYNTLSEPALSVESPRARLSEGQLSPESALTPDSRSPVADPKYTKRRSGEQASGMKHAAPPESQRFSQTSYPPSYMHSAQQRQPVRARRSVEQPSYMRAARSSDDSSSRHSGDRLTYLTSGNAITESRPSGESSSLPLVEQANYLRRTRNSEDSDMSSPDEQPSYMQSSPHLETPSLSLRTQPMPPKLSSASPESARTPLHSQPGDHMLASEPRGTRQAPMYTQANHSRSSSNRFEPSPSSNDTRNASRENISPRILEPISTTSQSPPSARKHSVGSYLQSPGPSFLTPAVTGQSVPSPYSRGPSPADYFSAPKASPSQAVKSPAAALRYEEDFRPDSAASTRSTHRPLPSPLPLVGQSDPAADMALADFAGRVAHMKAVFRLTAEKERSADTCMPAAWLRTALWWYLTGKRGLESLLQHRSRNAEEPRELLMQPHVDLAKAWWVISDPLEAYDTTEELAPQSAVATDRTERMLQQSVTMLRDRLRGLCASMQKSALMPPHQSLIQGQDTTIWLEYPRFAPDVVAALSGSAGSSLLADSSSPSVVPLDALPLSDTRDSFCYTRFLVSVTLKTDEADTDRVTLPCMLNVLRNRREYQSAIMIASQNELVNVKLGPRQAQSKGLSWHDVSWRASSCSMSISMPRGFDLTVRMQEIDFRTLWNIVQYAKKIERSMRPAAGERRLHEVRLAGLQYAGPSGSNSFPQEKLKACSVTVFEQLEEHRDGSGMRKMHRGLRLLLKTEPSHKSLSSVNHELCKRDPLYFEMITDSAASGTTAMMVRVRDQSDQCRMLLVFADAATRQHFYDVVTGLSVTQEECIVAKVSVVNVDIRPALQPDLMMARNGAMQQSLHWQKLGITNSRPATSDSRLPPTVESERLRIVARHASGCITDRLNLGKGELQLRLPPAATLVPSLQILREPQKDATVSVDTRQSRPEVVKGMGELFQFCQRHVTVRDFKFASLPDLHAFETAITGFSVRYDGVASSFGISRRMMVVPIYHKWQASNVRLQVVQQGNVMQVLAFMEDFSHADALCFQIKSTDTFEIIKGDSKGKKWAVKMVDAKFSLPKQDKGETDPEERVRRQFVNLEGLDYAEEHDDITVGFENEQERDRFAQALPAAATVGRGLTLKRRI</sequence>
<dbReference type="Pfam" id="PF24587">
    <property type="entry name" value="DUF7612"/>
    <property type="match status" value="1"/>
</dbReference>
<feature type="region of interest" description="Disordered" evidence="1">
    <location>
        <begin position="139"/>
        <end position="291"/>
    </location>
</feature>
<feature type="compositionally biased region" description="Basic and acidic residues" evidence="1">
    <location>
        <begin position="184"/>
        <end position="194"/>
    </location>
</feature>
<dbReference type="Proteomes" id="UP000308549">
    <property type="component" value="Unassembled WGS sequence"/>
</dbReference>
<evidence type="ECO:0000256" key="1">
    <source>
        <dbReference type="SAM" id="MobiDB-lite"/>
    </source>
</evidence>
<evidence type="ECO:0000259" key="5">
    <source>
        <dbReference type="Pfam" id="PF24589"/>
    </source>
</evidence>
<proteinExistence type="predicted"/>
<dbReference type="EMBL" id="NAJL01000035">
    <property type="protein sequence ID" value="TKA25412.1"/>
    <property type="molecule type" value="Genomic_DNA"/>
</dbReference>
<dbReference type="Pfam" id="PF24588">
    <property type="entry name" value="DUF7613"/>
    <property type="match status" value="1"/>
</dbReference>
<feature type="domain" description="DUF7611" evidence="2">
    <location>
        <begin position="843"/>
        <end position="999"/>
    </location>
</feature>
<feature type="compositionally biased region" description="Polar residues" evidence="1">
    <location>
        <begin position="349"/>
        <end position="361"/>
    </location>
</feature>
<feature type="domain" description="DUF7612" evidence="3">
    <location>
        <begin position="1002"/>
        <end position="1134"/>
    </location>
</feature>
<feature type="compositionally biased region" description="Basic and acidic residues" evidence="1">
    <location>
        <begin position="139"/>
        <end position="151"/>
    </location>
</feature>